<evidence type="ECO:0000313" key="2">
    <source>
        <dbReference type="Proteomes" id="UP000190774"/>
    </source>
</evidence>
<dbReference type="AlphaFoldDB" id="A0A1T4YJH7"/>
<gene>
    <name evidence="1" type="ORF">SAMN02745166_03502</name>
</gene>
<proteinExistence type="predicted"/>
<organism evidence="1 2">
    <name type="scientific">Prosthecobacter debontii</name>
    <dbReference type="NCBI Taxonomy" id="48467"/>
    <lineage>
        <taxon>Bacteria</taxon>
        <taxon>Pseudomonadati</taxon>
        <taxon>Verrucomicrobiota</taxon>
        <taxon>Verrucomicrobiia</taxon>
        <taxon>Verrucomicrobiales</taxon>
        <taxon>Verrucomicrobiaceae</taxon>
        <taxon>Prosthecobacter</taxon>
    </lineage>
</organism>
<dbReference type="Proteomes" id="UP000190774">
    <property type="component" value="Unassembled WGS sequence"/>
</dbReference>
<reference evidence="2" key="1">
    <citation type="submission" date="2017-02" db="EMBL/GenBank/DDBJ databases">
        <authorList>
            <person name="Varghese N."/>
            <person name="Submissions S."/>
        </authorList>
    </citation>
    <scope>NUCLEOTIDE SEQUENCE [LARGE SCALE GENOMIC DNA]</scope>
    <source>
        <strain evidence="2">ATCC 700200</strain>
    </source>
</reference>
<accession>A0A1T4YJH7</accession>
<dbReference type="EMBL" id="FUYE01000012">
    <property type="protein sequence ID" value="SKB01906.1"/>
    <property type="molecule type" value="Genomic_DNA"/>
</dbReference>
<sequence length="97" mass="10657">MARSGDSNLVFQIGGFRRQLVEVGVFHFSMLLILGGPREEEREVHAGSDKLRDDTVELGSLAIGSVNVERGIEHLLQQALDQICGLKSTPLNSRRAN</sequence>
<name>A0A1T4YJH7_9BACT</name>
<evidence type="ECO:0000313" key="1">
    <source>
        <dbReference type="EMBL" id="SKB01906.1"/>
    </source>
</evidence>
<protein>
    <submittedName>
        <fullName evidence="1">Uncharacterized protein</fullName>
    </submittedName>
</protein>
<keyword evidence="2" id="KW-1185">Reference proteome</keyword>